<dbReference type="WBParaSite" id="jg1188">
    <property type="protein sequence ID" value="jg1188"/>
    <property type="gene ID" value="jg1188"/>
</dbReference>
<evidence type="ECO:0000313" key="3">
    <source>
        <dbReference type="WBParaSite" id="jg1188"/>
    </source>
</evidence>
<evidence type="ECO:0000313" key="2">
    <source>
        <dbReference type="Proteomes" id="UP000887574"/>
    </source>
</evidence>
<keyword evidence="2" id="KW-1185">Reference proteome</keyword>
<dbReference type="Proteomes" id="UP000887574">
    <property type="component" value="Unplaced"/>
</dbReference>
<accession>A0A915CRM4</accession>
<dbReference type="AlphaFoldDB" id="A0A915CRM4"/>
<organism evidence="2 3">
    <name type="scientific">Ditylenchus dipsaci</name>
    <dbReference type="NCBI Taxonomy" id="166011"/>
    <lineage>
        <taxon>Eukaryota</taxon>
        <taxon>Metazoa</taxon>
        <taxon>Ecdysozoa</taxon>
        <taxon>Nematoda</taxon>
        <taxon>Chromadorea</taxon>
        <taxon>Rhabditida</taxon>
        <taxon>Tylenchina</taxon>
        <taxon>Tylenchomorpha</taxon>
        <taxon>Sphaerularioidea</taxon>
        <taxon>Anguinidae</taxon>
        <taxon>Anguininae</taxon>
        <taxon>Ditylenchus</taxon>
    </lineage>
</organism>
<protein>
    <submittedName>
        <fullName evidence="3">MULE transposase domain-containing protein</fullName>
    </submittedName>
</protein>
<proteinExistence type="predicted"/>
<reference evidence="3" key="1">
    <citation type="submission" date="2022-11" db="UniProtKB">
        <authorList>
            <consortium name="WormBaseParasite"/>
        </authorList>
    </citation>
    <scope>IDENTIFICATION</scope>
</reference>
<dbReference type="Pfam" id="PF10551">
    <property type="entry name" value="MULE"/>
    <property type="match status" value="1"/>
</dbReference>
<name>A0A915CRM4_9BILA</name>
<sequence>MQGLELVIDEYESPKRGKATKFKQLDVYESEDLFMLGAAQNWLIGNCEYTENIVEQSYGVHEHKSKKPVVLNEIVKKIVREDKTLSAMQMQDRFRPANVRLDPHLHFRVLSSSKTSSIATKSKSHLPEDCNEPFVVKFDTRVADETEQFCLVWSTRRLLELQKHSRMLQVDGTYKTNWLGFPVLLSGFSDSNGKFFATFMALVSSETTWSYKCFLSAISNLGYAPELVMGDGDSKFLQLLKDLGICSPCYVLCPCDA</sequence>
<feature type="domain" description="MULE transposase" evidence="1">
    <location>
        <begin position="168"/>
        <end position="233"/>
    </location>
</feature>
<dbReference type="InterPro" id="IPR018289">
    <property type="entry name" value="MULE_transposase_dom"/>
</dbReference>
<evidence type="ECO:0000259" key="1">
    <source>
        <dbReference type="Pfam" id="PF10551"/>
    </source>
</evidence>